<dbReference type="Pfam" id="PF00650">
    <property type="entry name" value="CRAL_TRIO"/>
    <property type="match status" value="1"/>
</dbReference>
<dbReference type="EMBL" id="CAJFDH010000003">
    <property type="protein sequence ID" value="CAD5216681.1"/>
    <property type="molecule type" value="Genomic_DNA"/>
</dbReference>
<dbReference type="InterPro" id="IPR053302">
    <property type="entry name" value="CRAL-TRIO_domain"/>
</dbReference>
<dbReference type="SUPFAM" id="SSF52087">
    <property type="entry name" value="CRAL/TRIO domain"/>
    <property type="match status" value="1"/>
</dbReference>
<dbReference type="EMBL" id="CAJFCW020000003">
    <property type="protein sequence ID" value="CAG9106415.1"/>
    <property type="molecule type" value="Genomic_DNA"/>
</dbReference>
<proteinExistence type="predicted"/>
<dbReference type="PROSITE" id="PS50191">
    <property type="entry name" value="CRAL_TRIO"/>
    <property type="match status" value="1"/>
</dbReference>
<name>A0A811KMW5_9BILA</name>
<evidence type="ECO:0000259" key="1">
    <source>
        <dbReference type="PROSITE" id="PS50191"/>
    </source>
</evidence>
<dbReference type="InterPro" id="IPR001251">
    <property type="entry name" value="CRAL-TRIO_dom"/>
</dbReference>
<organism evidence="2 3">
    <name type="scientific">Bursaphelenchus okinawaensis</name>
    <dbReference type="NCBI Taxonomy" id="465554"/>
    <lineage>
        <taxon>Eukaryota</taxon>
        <taxon>Metazoa</taxon>
        <taxon>Ecdysozoa</taxon>
        <taxon>Nematoda</taxon>
        <taxon>Chromadorea</taxon>
        <taxon>Rhabditida</taxon>
        <taxon>Tylenchina</taxon>
        <taxon>Tylenchomorpha</taxon>
        <taxon>Aphelenchoidea</taxon>
        <taxon>Aphelenchoididae</taxon>
        <taxon>Bursaphelenchus</taxon>
    </lineage>
</organism>
<accession>A0A811KMW5</accession>
<dbReference type="OrthoDB" id="1434354at2759"/>
<dbReference type="AlphaFoldDB" id="A0A811KMW5"/>
<evidence type="ECO:0000313" key="2">
    <source>
        <dbReference type="EMBL" id="CAD5216681.1"/>
    </source>
</evidence>
<feature type="domain" description="CRAL-TRIO" evidence="1">
    <location>
        <begin position="1"/>
        <end position="78"/>
    </location>
</feature>
<dbReference type="PANTHER" id="PTHR47159">
    <property type="entry name" value="PROTEIN CBG07705-RELATED"/>
    <property type="match status" value="1"/>
</dbReference>
<comment type="caution">
    <text evidence="2">The sequence shown here is derived from an EMBL/GenBank/DDBJ whole genome shotgun (WGS) entry which is preliminary data.</text>
</comment>
<gene>
    <name evidence="2" type="ORF">BOKJ2_LOCUS6709</name>
</gene>
<dbReference type="InterPro" id="IPR036865">
    <property type="entry name" value="CRAL-TRIO_dom_sf"/>
</dbReference>
<reference evidence="2" key="1">
    <citation type="submission" date="2020-09" db="EMBL/GenBank/DDBJ databases">
        <authorList>
            <person name="Kikuchi T."/>
        </authorList>
    </citation>
    <scope>NUCLEOTIDE SEQUENCE</scope>
    <source>
        <strain evidence="2">SH1</strain>
    </source>
</reference>
<protein>
    <recommendedName>
        <fullName evidence="1">CRAL-TRIO domain-containing protein</fullName>
    </recommendedName>
</protein>
<keyword evidence="3" id="KW-1185">Reference proteome</keyword>
<dbReference type="PANTHER" id="PTHR47159:SF6">
    <property type="entry name" value="CRAL-TRIO DOMAIN-CONTAINING PROTEIN"/>
    <property type="match status" value="1"/>
</dbReference>
<dbReference type="Proteomes" id="UP000614601">
    <property type="component" value="Unassembled WGS sequence"/>
</dbReference>
<dbReference type="Gene3D" id="3.40.525.10">
    <property type="entry name" value="CRAL-TRIO lipid binding domain"/>
    <property type="match status" value="1"/>
</dbReference>
<sequence length="206" mass="24198">MFQYRVNIWLEYYGELLKHVIITNPPRFLGAVFKIMSLILPEKVMDRFTFAQNSTELTKILHISAIPIEYKGSRTFPEADYKNGCYKPKEVTKDDYLIDGLIWQENHITGIKYDNLMVNSSESYVKTFDVKKGQKLFYEFSTNRDFEFCVFTDQSHFLHPRFKMITPVLAEEGIVMVLDDGKVTFEIKNLSKMMKMKLKIATQLMD</sequence>
<dbReference type="Proteomes" id="UP000783686">
    <property type="component" value="Unassembled WGS sequence"/>
</dbReference>
<evidence type="ECO:0000313" key="3">
    <source>
        <dbReference type="Proteomes" id="UP000614601"/>
    </source>
</evidence>